<dbReference type="SUPFAM" id="SSF57845">
    <property type="entry name" value="B-box zinc-binding domain"/>
    <property type="match status" value="1"/>
</dbReference>
<dbReference type="RefSeq" id="XP_030068625.1">
    <property type="nucleotide sequence ID" value="XM_030212765.1"/>
</dbReference>
<reference evidence="8 9" key="1">
    <citation type="submission" date="2025-04" db="UniProtKB">
        <authorList>
            <consortium name="RefSeq"/>
        </authorList>
    </citation>
    <scope>IDENTIFICATION</scope>
</reference>
<dbReference type="InterPro" id="IPR051051">
    <property type="entry name" value="E3_ubiq-ligase_TRIM/RNF"/>
</dbReference>
<evidence type="ECO:0000313" key="9">
    <source>
        <dbReference type="RefSeq" id="XP_030068626.1"/>
    </source>
</evidence>
<evidence type="ECO:0000256" key="2">
    <source>
        <dbReference type="ARBA" id="ARBA00022771"/>
    </source>
</evidence>
<dbReference type="SMART" id="SM00184">
    <property type="entry name" value="RING"/>
    <property type="match status" value="1"/>
</dbReference>
<dbReference type="SMART" id="SM00336">
    <property type="entry name" value="BBOX"/>
    <property type="match status" value="1"/>
</dbReference>
<dbReference type="InterPro" id="IPR000315">
    <property type="entry name" value="Znf_B-box"/>
</dbReference>
<dbReference type="AlphaFoldDB" id="A0A6P7YUH1"/>
<dbReference type="PROSITE" id="PS50119">
    <property type="entry name" value="ZF_BBOX"/>
    <property type="match status" value="1"/>
</dbReference>
<keyword evidence="2 4" id="KW-0863">Zinc-finger</keyword>
<dbReference type="InterPro" id="IPR058030">
    <property type="entry name" value="TRIM8/14/16/25/29/45/65_CC"/>
</dbReference>
<dbReference type="PANTHER" id="PTHR25465">
    <property type="entry name" value="B-BOX DOMAIN CONTAINING"/>
    <property type="match status" value="1"/>
</dbReference>
<feature type="domain" description="RING-type" evidence="5">
    <location>
        <begin position="12"/>
        <end position="54"/>
    </location>
</feature>
<name>A0A6P7YUH1_9AMPH</name>
<dbReference type="PANTHER" id="PTHR25465:SF41">
    <property type="entry name" value="E3 UBIQUITIN-PROTEIN LIGASE RNF135"/>
    <property type="match status" value="1"/>
</dbReference>
<dbReference type="Pfam" id="PF00643">
    <property type="entry name" value="zf-B_box"/>
    <property type="match status" value="1"/>
</dbReference>
<evidence type="ECO:0000259" key="6">
    <source>
        <dbReference type="PROSITE" id="PS50119"/>
    </source>
</evidence>
<sequence>MAAAALEEELNCSICLSTYQDPVLLSCGHNFCQDCIEKAWDNQNSKTYTCPECRMKFSKRPRLKKNRKLCNIVSRFLSTQVKKADTVVLCSYCLDSHSMATKTCVQCETSFCENHLRKHNEAVEHDLTEPTTSLENRKCLAHQEILKYYCAKDDCCICVSCYVAGNHKNHQVDLLPEACEKKKMSLQDVLRKLNSQTKENEQNLREVGEDKEAVNERAVAIIANVRGLFSDIKKQLEAKEKQILDKITGEKARVIDSLSEEIKELDVKKATVAGKQLKIKELCALTDPLTFLKTWERSEVKDYKDFEVSGTNDDDDNMEDEEYDDYDGEYDEYEEGSEDFEEDLPEDIITTLDEELISDIIHTGLDEFVDMLPMLKEQRGI</sequence>
<dbReference type="Proteomes" id="UP000515156">
    <property type="component" value="Chromosome 8"/>
</dbReference>
<evidence type="ECO:0000313" key="7">
    <source>
        <dbReference type="Proteomes" id="UP000515156"/>
    </source>
</evidence>
<dbReference type="GO" id="GO:0008270">
    <property type="term" value="F:zinc ion binding"/>
    <property type="evidence" value="ECO:0007669"/>
    <property type="project" value="UniProtKB-KW"/>
</dbReference>
<dbReference type="CDD" id="cd16597">
    <property type="entry name" value="RING-HC_TRIM25_C-IV"/>
    <property type="match status" value="1"/>
</dbReference>
<dbReference type="RefSeq" id="XP_030068629.1">
    <property type="nucleotide sequence ID" value="XM_030212769.1"/>
</dbReference>
<evidence type="ECO:0000259" key="5">
    <source>
        <dbReference type="PROSITE" id="PS50089"/>
    </source>
</evidence>
<gene>
    <name evidence="8 9 10 11" type="primary">LOC115476400</name>
</gene>
<keyword evidence="7" id="KW-1185">Reference proteome</keyword>
<evidence type="ECO:0000313" key="11">
    <source>
        <dbReference type="RefSeq" id="XP_030068629.1"/>
    </source>
</evidence>
<dbReference type="Pfam" id="PF13445">
    <property type="entry name" value="zf-RING_UBOX"/>
    <property type="match status" value="1"/>
</dbReference>
<dbReference type="Gene3D" id="3.30.160.60">
    <property type="entry name" value="Classic Zinc Finger"/>
    <property type="match status" value="1"/>
</dbReference>
<evidence type="ECO:0000313" key="10">
    <source>
        <dbReference type="RefSeq" id="XP_030068628.1"/>
    </source>
</evidence>
<dbReference type="InterPro" id="IPR017907">
    <property type="entry name" value="Znf_RING_CS"/>
</dbReference>
<dbReference type="OrthoDB" id="6105938at2759"/>
<evidence type="ECO:0000256" key="4">
    <source>
        <dbReference type="PROSITE-ProRule" id="PRU00024"/>
    </source>
</evidence>
<dbReference type="Gene3D" id="3.30.40.10">
    <property type="entry name" value="Zinc/RING finger domain, C3HC4 (zinc finger)"/>
    <property type="match status" value="1"/>
</dbReference>
<dbReference type="PROSITE" id="PS50089">
    <property type="entry name" value="ZF_RING_2"/>
    <property type="match status" value="1"/>
</dbReference>
<dbReference type="RefSeq" id="XP_030068626.1">
    <property type="nucleotide sequence ID" value="XM_030212766.1"/>
</dbReference>
<accession>A0A6P7YUH1</accession>
<evidence type="ECO:0000256" key="3">
    <source>
        <dbReference type="ARBA" id="ARBA00022833"/>
    </source>
</evidence>
<proteinExistence type="predicted"/>
<dbReference type="RefSeq" id="XP_030068628.1">
    <property type="nucleotide sequence ID" value="XM_030212768.1"/>
</dbReference>
<dbReference type="InterPro" id="IPR027370">
    <property type="entry name" value="Znf-RING_euk"/>
</dbReference>
<dbReference type="PROSITE" id="PS00518">
    <property type="entry name" value="ZF_RING_1"/>
    <property type="match status" value="1"/>
</dbReference>
<organism evidence="7 10">
    <name type="scientific">Microcaecilia unicolor</name>
    <dbReference type="NCBI Taxonomy" id="1415580"/>
    <lineage>
        <taxon>Eukaryota</taxon>
        <taxon>Metazoa</taxon>
        <taxon>Chordata</taxon>
        <taxon>Craniata</taxon>
        <taxon>Vertebrata</taxon>
        <taxon>Euteleostomi</taxon>
        <taxon>Amphibia</taxon>
        <taxon>Gymnophiona</taxon>
        <taxon>Siphonopidae</taxon>
        <taxon>Microcaecilia</taxon>
    </lineage>
</organism>
<dbReference type="InterPro" id="IPR013083">
    <property type="entry name" value="Znf_RING/FYVE/PHD"/>
</dbReference>
<dbReference type="Pfam" id="PF25600">
    <property type="entry name" value="TRIM_CC"/>
    <property type="match status" value="1"/>
</dbReference>
<dbReference type="Gene3D" id="4.10.830.40">
    <property type="match status" value="1"/>
</dbReference>
<dbReference type="GeneID" id="115476400"/>
<dbReference type="KEGG" id="muo:115476400"/>
<keyword evidence="3" id="KW-0862">Zinc</keyword>
<feature type="domain" description="B box-type" evidence="6">
    <location>
        <begin position="134"/>
        <end position="175"/>
    </location>
</feature>
<dbReference type="SUPFAM" id="SSF57850">
    <property type="entry name" value="RING/U-box"/>
    <property type="match status" value="1"/>
</dbReference>
<protein>
    <submittedName>
        <fullName evidence="8 9">E3 ubiquitin/ISG15 ligase TRIM25-like</fullName>
    </submittedName>
</protein>
<keyword evidence="1" id="KW-0479">Metal-binding</keyword>
<evidence type="ECO:0000256" key="1">
    <source>
        <dbReference type="ARBA" id="ARBA00022723"/>
    </source>
</evidence>
<dbReference type="InterPro" id="IPR001841">
    <property type="entry name" value="Znf_RING"/>
</dbReference>
<evidence type="ECO:0000313" key="8">
    <source>
        <dbReference type="RefSeq" id="XP_030068625.1"/>
    </source>
</evidence>